<dbReference type="Proteomes" id="UP000541444">
    <property type="component" value="Unassembled WGS sequence"/>
</dbReference>
<proteinExistence type="predicted"/>
<organism evidence="1 2">
    <name type="scientific">Kingdonia uniflora</name>
    <dbReference type="NCBI Taxonomy" id="39325"/>
    <lineage>
        <taxon>Eukaryota</taxon>
        <taxon>Viridiplantae</taxon>
        <taxon>Streptophyta</taxon>
        <taxon>Embryophyta</taxon>
        <taxon>Tracheophyta</taxon>
        <taxon>Spermatophyta</taxon>
        <taxon>Magnoliopsida</taxon>
        <taxon>Ranunculales</taxon>
        <taxon>Circaeasteraceae</taxon>
        <taxon>Kingdonia</taxon>
    </lineage>
</organism>
<accession>A0A7J7M0M7</accession>
<evidence type="ECO:0000313" key="1">
    <source>
        <dbReference type="EMBL" id="KAF6148354.1"/>
    </source>
</evidence>
<name>A0A7J7M0M7_9MAGN</name>
<protein>
    <submittedName>
        <fullName evidence="1">Uncharacterized protein</fullName>
    </submittedName>
</protein>
<gene>
    <name evidence="1" type="ORF">GIB67_025573</name>
</gene>
<dbReference type="AlphaFoldDB" id="A0A7J7M0M7"/>
<dbReference type="EMBL" id="JACGCM010001848">
    <property type="protein sequence ID" value="KAF6148354.1"/>
    <property type="molecule type" value="Genomic_DNA"/>
</dbReference>
<keyword evidence="2" id="KW-1185">Reference proteome</keyword>
<evidence type="ECO:0000313" key="2">
    <source>
        <dbReference type="Proteomes" id="UP000541444"/>
    </source>
</evidence>
<comment type="caution">
    <text evidence="1">The sequence shown here is derived from an EMBL/GenBank/DDBJ whole genome shotgun (WGS) entry which is preliminary data.</text>
</comment>
<sequence>MTTISSVVLACAQLESREYADWIEDYIDNHGNRLINNRTVVALIEMHSKSGDPHKLILCLRSGRTKTLFVMLDDSRIRYARSRTRELLTADIRDSAMERLMQVLIGDLMGQGYSPGSDSDSDYEE</sequence>
<reference evidence="1 2" key="1">
    <citation type="journal article" date="2020" name="IScience">
        <title>Genome Sequencing of the Endangered Kingdonia uniflora (Circaeasteraceae, Ranunculales) Reveals Potential Mechanisms of Evolutionary Specialization.</title>
        <authorList>
            <person name="Sun Y."/>
            <person name="Deng T."/>
            <person name="Zhang A."/>
            <person name="Moore M.J."/>
            <person name="Landis J.B."/>
            <person name="Lin N."/>
            <person name="Zhang H."/>
            <person name="Zhang X."/>
            <person name="Huang J."/>
            <person name="Zhang X."/>
            <person name="Sun H."/>
            <person name="Wang H."/>
        </authorList>
    </citation>
    <scope>NUCLEOTIDE SEQUENCE [LARGE SCALE GENOMIC DNA]</scope>
    <source>
        <strain evidence="1">TB1705</strain>
        <tissue evidence="1">Leaf</tissue>
    </source>
</reference>